<dbReference type="PANTHER" id="PTHR11070">
    <property type="entry name" value="UVRD / RECB / PCRA DNA HELICASE FAMILY MEMBER"/>
    <property type="match status" value="1"/>
</dbReference>
<evidence type="ECO:0000256" key="12">
    <source>
        <dbReference type="ARBA" id="ARBA00034617"/>
    </source>
</evidence>
<comment type="catalytic activity">
    <reaction evidence="12">
        <text>Couples ATP hydrolysis with the unwinding of duplex DNA by translocating in the 3'-5' direction.</text>
        <dbReference type="EC" id="5.6.2.4"/>
    </reaction>
</comment>
<dbReference type="GO" id="GO:0005524">
    <property type="term" value="F:ATP binding"/>
    <property type="evidence" value="ECO:0007669"/>
    <property type="project" value="UniProtKB-UniRule"/>
</dbReference>
<dbReference type="Gene3D" id="1.10.10.160">
    <property type="match status" value="1"/>
</dbReference>
<dbReference type="PROSITE" id="PS51198">
    <property type="entry name" value="UVRD_HELICASE_ATP_BIND"/>
    <property type="match status" value="1"/>
</dbReference>
<evidence type="ECO:0000256" key="2">
    <source>
        <dbReference type="ARBA" id="ARBA00022722"/>
    </source>
</evidence>
<organism evidence="19 20">
    <name type="scientific">Taibaiella soli</name>
    <dbReference type="NCBI Taxonomy" id="1649169"/>
    <lineage>
        <taxon>Bacteria</taxon>
        <taxon>Pseudomonadati</taxon>
        <taxon>Bacteroidota</taxon>
        <taxon>Chitinophagia</taxon>
        <taxon>Chitinophagales</taxon>
        <taxon>Chitinophagaceae</taxon>
        <taxon>Taibaiella</taxon>
    </lineage>
</organism>
<dbReference type="InterPro" id="IPR027417">
    <property type="entry name" value="P-loop_NTPase"/>
</dbReference>
<gene>
    <name evidence="19" type="ORF">DN068_10780</name>
</gene>
<keyword evidence="2" id="KW-0540">Nuclease</keyword>
<sequence length="1093" mass="127035">MLSRWGFGEELGVFGKQLQFAGEYKRTKAGKRDIFCKLKEYMSQTEQPFLKRYNKLNAQQKRAVDTIYGPVMVIAGPGTGKTEVLAMRIANLLRSETQVKPYEILCLTFTDEATVAMRRRLLQIIGEDAHRVHIYTFHAFCNNVIQNNPEYFGLRELMPISDLERMDLLYNIIETLPEGHALRRLKGDIYYDAKNLRALFDLMKSEDWSAPYVSGAIDIYLESLPEREKYIYKKANSKKNIKAGDPKTEDIRKEAERMERTRAAALLLPEYQARMQEMGRYDFSDMILWVIKAFKEHPEFLLMNQEKFQFLLVDEFQDTSGAQNELLTLLSDYWEDPNIFIVGDDDQSIFEFQGARLQNIIDFYERYQKTIEVIVLKENYRSSQAILDRSAATISSNQQRLIYQLDALNLDKNIVAANDRFREESIIPAPVVASYFNVLHEEADIVSQIEILQQTGVPLQHVAILYAQHKQAANIIAMLEKKSIPYWVKKPVNVLDLPIIRQILNIFEYLYQEHQQAFSGEELLFQLLHAPFFQVSTLDIATLSLYLQEKERKHKYWRYLLQDTLLLETFGLINPKPLYKLGQCLEKWIGEMSSLTLPMLMENILYDSGIIGHLLKGNNQVWDMQVVHTFFDFVKDECDKRPRLSIRMLLEMIEKMEKEGIAISIQKVVKQENGVRFYTAFSAKGHEFEHVFVVGLTKNFWEKKSGNNRGFSLPDTLTRESQSEEDGRGAEEVARRLFYVAMTRAKKHLHISFSEKDNKHKDLEPSMFIDEISKDDERVKRAMDNEHLMTHLSVSFMPDPPVKIELAKAELIDKRLEQFAVSVSALNKYLDCPLSFYYEYILRVPAAKSDSLAFGTAVHYALEQLFKKMIKDEDKEFFDKDELLKTFYFAMKREEGAFTELQFGRRIELGKQILGEYYDEYIDSFNKHVVAEYNISNVSLGNVPIKGKLDKLEFEGKNCVVIDYKTGSPEYSSRNQLIGPTEANPDGGDYWRQMVFYKILLQNHPPARDWTMTAGIFDFIEKNKKGEFVRYTVPIDENSVGVVKAQIKDVYERIMNKEFDTGCGKEDCTWCNFVKTYELVKPTITEDVELLKG</sequence>
<reference evidence="19 20" key="1">
    <citation type="submission" date="2018-06" db="EMBL/GenBank/DDBJ databases">
        <title>Mucibacter soli gen. nov., sp. nov., a new member of the family Chitinophagaceae producing mucin.</title>
        <authorList>
            <person name="Kim M.-K."/>
            <person name="Park S."/>
            <person name="Kim T.-S."/>
            <person name="Joung Y."/>
            <person name="Han J.-H."/>
            <person name="Kim S.B."/>
        </authorList>
    </citation>
    <scope>NUCLEOTIDE SEQUENCE [LARGE SCALE GENOMIC DNA]</scope>
    <source>
        <strain evidence="19 20">R1-15</strain>
    </source>
</reference>
<evidence type="ECO:0000256" key="14">
    <source>
        <dbReference type="ARBA" id="ARBA00034923"/>
    </source>
</evidence>
<proteinExistence type="inferred from homology"/>
<feature type="domain" description="UvrD-like helicase ATP-binding" evidence="17">
    <location>
        <begin position="54"/>
        <end position="383"/>
    </location>
</feature>
<dbReference type="Pfam" id="PF13361">
    <property type="entry name" value="UvrD_C"/>
    <property type="match status" value="1"/>
</dbReference>
<evidence type="ECO:0000256" key="9">
    <source>
        <dbReference type="ARBA" id="ARBA00023125"/>
    </source>
</evidence>
<dbReference type="EC" id="5.6.2.4" evidence="13"/>
<keyword evidence="8 16" id="KW-0067">ATP-binding</keyword>
<dbReference type="Gene3D" id="3.40.50.300">
    <property type="entry name" value="P-loop containing nucleotide triphosphate hydrolases"/>
    <property type="match status" value="3"/>
</dbReference>
<dbReference type="OrthoDB" id="9810135at2"/>
<evidence type="ECO:0000259" key="17">
    <source>
        <dbReference type="PROSITE" id="PS51198"/>
    </source>
</evidence>
<dbReference type="InterPro" id="IPR014016">
    <property type="entry name" value="UvrD-like_ATP-bd"/>
</dbReference>
<evidence type="ECO:0000256" key="11">
    <source>
        <dbReference type="ARBA" id="ARBA00023235"/>
    </source>
</evidence>
<evidence type="ECO:0000256" key="6">
    <source>
        <dbReference type="ARBA" id="ARBA00022806"/>
    </source>
</evidence>
<keyword evidence="20" id="KW-1185">Reference proteome</keyword>
<evidence type="ECO:0000259" key="18">
    <source>
        <dbReference type="PROSITE" id="PS51217"/>
    </source>
</evidence>
<evidence type="ECO:0000256" key="1">
    <source>
        <dbReference type="ARBA" id="ARBA00009922"/>
    </source>
</evidence>
<dbReference type="PANTHER" id="PTHR11070:SF2">
    <property type="entry name" value="ATP-DEPENDENT DNA HELICASE SRS2"/>
    <property type="match status" value="1"/>
</dbReference>
<feature type="binding site" evidence="16">
    <location>
        <begin position="75"/>
        <end position="82"/>
    </location>
    <ligand>
        <name>ATP</name>
        <dbReference type="ChEBI" id="CHEBI:30616"/>
    </ligand>
</feature>
<dbReference type="AlphaFoldDB" id="A0A2W2B9F2"/>
<dbReference type="InterPro" id="IPR000212">
    <property type="entry name" value="DNA_helicase_UvrD/REP"/>
</dbReference>
<evidence type="ECO:0000256" key="5">
    <source>
        <dbReference type="ARBA" id="ARBA00022801"/>
    </source>
</evidence>
<dbReference type="CDD" id="cd17932">
    <property type="entry name" value="DEXQc_UvrD"/>
    <property type="match status" value="1"/>
</dbReference>
<dbReference type="InterPro" id="IPR013986">
    <property type="entry name" value="DExx_box_DNA_helicase_dom_sf"/>
</dbReference>
<protein>
    <recommendedName>
        <fullName evidence="13">DNA 3'-5' helicase</fullName>
        <ecNumber evidence="13">5.6.2.4</ecNumber>
    </recommendedName>
    <alternativeName>
        <fullName evidence="14">DNA 3'-5' helicase II</fullName>
    </alternativeName>
</protein>
<dbReference type="SUPFAM" id="SSF52980">
    <property type="entry name" value="Restriction endonuclease-like"/>
    <property type="match status" value="1"/>
</dbReference>
<dbReference type="GO" id="GO:0003677">
    <property type="term" value="F:DNA binding"/>
    <property type="evidence" value="ECO:0007669"/>
    <property type="project" value="UniProtKB-KW"/>
</dbReference>
<comment type="similarity">
    <text evidence="1">Belongs to the helicase family. UvrD subfamily.</text>
</comment>
<keyword evidence="4" id="KW-0227">DNA damage</keyword>
<evidence type="ECO:0000256" key="4">
    <source>
        <dbReference type="ARBA" id="ARBA00022763"/>
    </source>
</evidence>
<accession>A0A2W2B9F2</accession>
<dbReference type="InterPro" id="IPR038726">
    <property type="entry name" value="PDDEXK_AddAB-type"/>
</dbReference>
<keyword evidence="3 16" id="KW-0547">Nucleotide-binding</keyword>
<dbReference type="Pfam" id="PF12705">
    <property type="entry name" value="PDDEXK_1"/>
    <property type="match status" value="1"/>
</dbReference>
<evidence type="ECO:0000313" key="19">
    <source>
        <dbReference type="EMBL" id="PZF72889.1"/>
    </source>
</evidence>
<dbReference type="Gene3D" id="3.90.320.10">
    <property type="match status" value="1"/>
</dbReference>
<evidence type="ECO:0000256" key="10">
    <source>
        <dbReference type="ARBA" id="ARBA00023204"/>
    </source>
</evidence>
<keyword evidence="9" id="KW-0238">DNA-binding</keyword>
<evidence type="ECO:0000313" key="20">
    <source>
        <dbReference type="Proteomes" id="UP000248745"/>
    </source>
</evidence>
<dbReference type="InterPro" id="IPR014017">
    <property type="entry name" value="DNA_helicase_UvrD-like_C"/>
</dbReference>
<dbReference type="InterPro" id="IPR011604">
    <property type="entry name" value="PDDEXK-like_dom_sf"/>
</dbReference>
<evidence type="ECO:0000256" key="15">
    <source>
        <dbReference type="ARBA" id="ARBA00048988"/>
    </source>
</evidence>
<dbReference type="GO" id="GO:0004527">
    <property type="term" value="F:exonuclease activity"/>
    <property type="evidence" value="ECO:0007669"/>
    <property type="project" value="UniProtKB-KW"/>
</dbReference>
<evidence type="ECO:0000256" key="13">
    <source>
        <dbReference type="ARBA" id="ARBA00034808"/>
    </source>
</evidence>
<dbReference type="GO" id="GO:0043138">
    <property type="term" value="F:3'-5' DNA helicase activity"/>
    <property type="evidence" value="ECO:0007669"/>
    <property type="project" value="UniProtKB-EC"/>
</dbReference>
<keyword evidence="11" id="KW-0413">Isomerase</keyword>
<feature type="domain" description="UvrD-like helicase C-terminal" evidence="18">
    <location>
        <begin position="384"/>
        <end position="685"/>
    </location>
</feature>
<dbReference type="PROSITE" id="PS51217">
    <property type="entry name" value="UVRD_HELICASE_CTER"/>
    <property type="match status" value="1"/>
</dbReference>
<name>A0A2W2B9F2_9BACT</name>
<evidence type="ECO:0000256" key="16">
    <source>
        <dbReference type="PROSITE-ProRule" id="PRU00560"/>
    </source>
</evidence>
<dbReference type="Proteomes" id="UP000248745">
    <property type="component" value="Unassembled WGS sequence"/>
</dbReference>
<evidence type="ECO:0000256" key="8">
    <source>
        <dbReference type="ARBA" id="ARBA00022840"/>
    </source>
</evidence>
<dbReference type="InterPro" id="IPR011335">
    <property type="entry name" value="Restrct_endonuc-II-like"/>
</dbReference>
<keyword evidence="5 16" id="KW-0378">Hydrolase</keyword>
<dbReference type="Pfam" id="PF00580">
    <property type="entry name" value="UvrD-helicase"/>
    <property type="match status" value="1"/>
</dbReference>
<dbReference type="Gene3D" id="1.10.486.10">
    <property type="entry name" value="PCRA, domain 4"/>
    <property type="match status" value="1"/>
</dbReference>
<dbReference type="EMBL" id="QKTW01000016">
    <property type="protein sequence ID" value="PZF72889.1"/>
    <property type="molecule type" value="Genomic_DNA"/>
</dbReference>
<dbReference type="GO" id="GO:0000725">
    <property type="term" value="P:recombinational repair"/>
    <property type="evidence" value="ECO:0007669"/>
    <property type="project" value="TreeGrafter"/>
</dbReference>
<comment type="caution">
    <text evidence="19">The sequence shown here is derived from an EMBL/GenBank/DDBJ whole genome shotgun (WGS) entry which is preliminary data.</text>
</comment>
<comment type="catalytic activity">
    <reaction evidence="15">
        <text>ATP + H2O = ADP + phosphate + H(+)</text>
        <dbReference type="Rhea" id="RHEA:13065"/>
        <dbReference type="ChEBI" id="CHEBI:15377"/>
        <dbReference type="ChEBI" id="CHEBI:15378"/>
        <dbReference type="ChEBI" id="CHEBI:30616"/>
        <dbReference type="ChEBI" id="CHEBI:43474"/>
        <dbReference type="ChEBI" id="CHEBI:456216"/>
        <dbReference type="EC" id="5.6.2.4"/>
    </reaction>
</comment>
<dbReference type="RefSeq" id="WP_110998922.1">
    <property type="nucleotide sequence ID" value="NZ_QKTW01000016.1"/>
</dbReference>
<keyword evidence="10" id="KW-0234">DNA repair</keyword>
<evidence type="ECO:0000256" key="3">
    <source>
        <dbReference type="ARBA" id="ARBA00022741"/>
    </source>
</evidence>
<dbReference type="SUPFAM" id="SSF52540">
    <property type="entry name" value="P-loop containing nucleoside triphosphate hydrolases"/>
    <property type="match status" value="1"/>
</dbReference>
<evidence type="ECO:0000256" key="7">
    <source>
        <dbReference type="ARBA" id="ARBA00022839"/>
    </source>
</evidence>
<keyword evidence="7" id="KW-0269">Exonuclease</keyword>
<keyword evidence="6 16" id="KW-0347">Helicase</keyword>